<dbReference type="EMBL" id="MT141531">
    <property type="protein sequence ID" value="QJA65050.1"/>
    <property type="molecule type" value="Genomic_DNA"/>
</dbReference>
<evidence type="ECO:0000313" key="3">
    <source>
        <dbReference type="EMBL" id="QJA65050.1"/>
    </source>
</evidence>
<evidence type="ECO:0000313" key="4">
    <source>
        <dbReference type="EMBL" id="QJA82079.1"/>
    </source>
</evidence>
<dbReference type="EMBL" id="MT144609">
    <property type="protein sequence ID" value="QJA43602.1"/>
    <property type="molecule type" value="Genomic_DNA"/>
</dbReference>
<sequence length="100" mass="10973">MVEVVDTKFVVISDDIPIMPDNWEPYFTWLQPTTGKWHSWNGSGWDVISAPLIAVPSKLGNTDFIGTVSADGDQGLTGQRTIQGYTLTFKKGLLTGFQAP</sequence>
<gene>
    <name evidence="4" type="ORF">MM415A00447_0025</name>
    <name evidence="3" type="ORF">MM415B00439_0006</name>
    <name evidence="2" type="ORF">TM448A00343_0006</name>
    <name evidence="1" type="ORF">TM448B00310_0039</name>
</gene>
<dbReference type="AlphaFoldDB" id="A0A6H1ZFC4"/>
<protein>
    <submittedName>
        <fullName evidence="2">Uncharacterized protein</fullName>
    </submittedName>
</protein>
<accession>A0A6H1ZFC4</accession>
<evidence type="ECO:0000313" key="1">
    <source>
        <dbReference type="EMBL" id="QJA43602.1"/>
    </source>
</evidence>
<reference evidence="2" key="1">
    <citation type="submission" date="2020-03" db="EMBL/GenBank/DDBJ databases">
        <title>The deep terrestrial virosphere.</title>
        <authorList>
            <person name="Holmfeldt K."/>
            <person name="Nilsson E."/>
            <person name="Simone D."/>
            <person name="Lopez-Fernandez M."/>
            <person name="Wu X."/>
            <person name="de Brujin I."/>
            <person name="Lundin D."/>
            <person name="Andersson A."/>
            <person name="Bertilsson S."/>
            <person name="Dopson M."/>
        </authorList>
    </citation>
    <scope>NUCLEOTIDE SEQUENCE</scope>
    <source>
        <strain evidence="4">MM415A00447</strain>
        <strain evidence="3">MM415B00439</strain>
        <strain evidence="2">TM448A00343</strain>
        <strain evidence="1">TM448B00310</strain>
    </source>
</reference>
<evidence type="ECO:0000313" key="2">
    <source>
        <dbReference type="EMBL" id="QJA46254.1"/>
    </source>
</evidence>
<dbReference type="EMBL" id="MT142478">
    <property type="protein sequence ID" value="QJA82079.1"/>
    <property type="molecule type" value="Genomic_DNA"/>
</dbReference>
<organism evidence="2">
    <name type="scientific">viral metagenome</name>
    <dbReference type="NCBI Taxonomy" id="1070528"/>
    <lineage>
        <taxon>unclassified sequences</taxon>
        <taxon>metagenomes</taxon>
        <taxon>organismal metagenomes</taxon>
    </lineage>
</organism>
<dbReference type="EMBL" id="MT144006">
    <property type="protein sequence ID" value="QJA46254.1"/>
    <property type="molecule type" value="Genomic_DNA"/>
</dbReference>
<proteinExistence type="predicted"/>
<name>A0A6H1ZFC4_9ZZZZ</name>